<evidence type="ECO:0000256" key="4">
    <source>
        <dbReference type="ARBA" id="ARBA00022692"/>
    </source>
</evidence>
<dbReference type="EMBL" id="JACCFP010000001">
    <property type="protein sequence ID" value="NYJ03032.1"/>
    <property type="molecule type" value="Genomic_DNA"/>
</dbReference>
<sequence length="214" mass="23338">MTTTNPDDIGGVAGFAVDLMEKMGAVGAGAAIAIENLFPPVPSELILPLAGFSASQGDINLAAALIWTTVGSVVGATVLYAVGAIFGRDRMYWIWDRLPLTKHDDLERTEAWFGRHGRKAVFFGRFIPIFRSLISVPAGVERMPLVTFLGLTLAGSAIWNTTFVLLGYYLGEQWHKVEPVVGVFQWVVIAVVVLAVAWWVVLRVRSRVRAPGEE</sequence>
<dbReference type="PANTHER" id="PTHR42709:SF6">
    <property type="entry name" value="UNDECAPRENYL PHOSPHATE TRANSPORTER A"/>
    <property type="match status" value="1"/>
</dbReference>
<evidence type="ECO:0000256" key="1">
    <source>
        <dbReference type="ARBA" id="ARBA00004651"/>
    </source>
</evidence>
<comment type="similarity">
    <text evidence="2">Belongs to the DedA family.</text>
</comment>
<evidence type="ECO:0000256" key="2">
    <source>
        <dbReference type="ARBA" id="ARBA00010792"/>
    </source>
</evidence>
<keyword evidence="6 7" id="KW-0472">Membrane</keyword>
<reference evidence="9 10" key="1">
    <citation type="submission" date="2020-07" db="EMBL/GenBank/DDBJ databases">
        <title>Sequencing the genomes of 1000 actinobacteria strains.</title>
        <authorList>
            <person name="Klenk H.-P."/>
        </authorList>
    </citation>
    <scope>NUCLEOTIDE SEQUENCE [LARGE SCALE GENOMIC DNA]</scope>
    <source>
        <strain evidence="9 10">DSM 103833</strain>
    </source>
</reference>
<comment type="subcellular location">
    <subcellularLocation>
        <location evidence="1">Cell membrane</location>
        <topology evidence="1">Multi-pass membrane protein</topology>
    </subcellularLocation>
</comment>
<proteinExistence type="inferred from homology"/>
<keyword evidence="10" id="KW-1185">Reference proteome</keyword>
<dbReference type="GO" id="GO:0005886">
    <property type="term" value="C:plasma membrane"/>
    <property type="evidence" value="ECO:0007669"/>
    <property type="project" value="UniProtKB-SubCell"/>
</dbReference>
<dbReference type="AlphaFoldDB" id="A0A853C8P9"/>
<dbReference type="RefSeq" id="WP_343047274.1">
    <property type="nucleotide sequence ID" value="NZ_JACCFP010000001.1"/>
</dbReference>
<name>A0A853C8P9_9ACTN</name>
<gene>
    <name evidence="9" type="ORF">HNR19_003730</name>
</gene>
<keyword evidence="3" id="KW-1003">Cell membrane</keyword>
<evidence type="ECO:0000313" key="10">
    <source>
        <dbReference type="Proteomes" id="UP000530424"/>
    </source>
</evidence>
<comment type="caution">
    <text evidence="9">The sequence shown here is derived from an EMBL/GenBank/DDBJ whole genome shotgun (WGS) entry which is preliminary data.</text>
</comment>
<feature type="transmembrane region" description="Helical" evidence="7">
    <location>
        <begin position="61"/>
        <end position="87"/>
    </location>
</feature>
<dbReference type="InterPro" id="IPR051311">
    <property type="entry name" value="DedA_domain"/>
</dbReference>
<evidence type="ECO:0000256" key="6">
    <source>
        <dbReference type="ARBA" id="ARBA00023136"/>
    </source>
</evidence>
<accession>A0A853C8P9</accession>
<feature type="transmembrane region" description="Helical" evidence="7">
    <location>
        <begin position="183"/>
        <end position="202"/>
    </location>
</feature>
<feature type="transmembrane region" description="Helical" evidence="7">
    <location>
        <begin position="145"/>
        <end position="171"/>
    </location>
</feature>
<feature type="domain" description="VTT" evidence="8">
    <location>
        <begin position="41"/>
        <end position="168"/>
    </location>
</feature>
<evidence type="ECO:0000259" key="8">
    <source>
        <dbReference type="Pfam" id="PF09335"/>
    </source>
</evidence>
<keyword evidence="4 7" id="KW-0812">Transmembrane</keyword>
<evidence type="ECO:0000313" key="9">
    <source>
        <dbReference type="EMBL" id="NYJ03032.1"/>
    </source>
</evidence>
<dbReference type="Pfam" id="PF09335">
    <property type="entry name" value="VTT_dom"/>
    <property type="match status" value="1"/>
</dbReference>
<evidence type="ECO:0000256" key="5">
    <source>
        <dbReference type="ARBA" id="ARBA00022989"/>
    </source>
</evidence>
<evidence type="ECO:0000256" key="3">
    <source>
        <dbReference type="ARBA" id="ARBA00022475"/>
    </source>
</evidence>
<dbReference type="Proteomes" id="UP000530424">
    <property type="component" value="Unassembled WGS sequence"/>
</dbReference>
<evidence type="ECO:0000256" key="7">
    <source>
        <dbReference type="SAM" id="Phobius"/>
    </source>
</evidence>
<keyword evidence="5 7" id="KW-1133">Transmembrane helix</keyword>
<dbReference type="InterPro" id="IPR032816">
    <property type="entry name" value="VTT_dom"/>
</dbReference>
<protein>
    <submittedName>
        <fullName evidence="9">Membrane protein DedA with SNARE-associated domain</fullName>
    </submittedName>
</protein>
<dbReference type="PANTHER" id="PTHR42709">
    <property type="entry name" value="ALKALINE PHOSPHATASE LIKE PROTEIN"/>
    <property type="match status" value="1"/>
</dbReference>
<organism evidence="9 10">
    <name type="scientific">Nocardioides thalensis</name>
    <dbReference type="NCBI Taxonomy" id="1914755"/>
    <lineage>
        <taxon>Bacteria</taxon>
        <taxon>Bacillati</taxon>
        <taxon>Actinomycetota</taxon>
        <taxon>Actinomycetes</taxon>
        <taxon>Propionibacteriales</taxon>
        <taxon>Nocardioidaceae</taxon>
        <taxon>Nocardioides</taxon>
    </lineage>
</organism>